<evidence type="ECO:0000313" key="2">
    <source>
        <dbReference type="EMBL" id="GFE55471.1"/>
    </source>
</evidence>
<accession>A0A9W5TD17</accession>
<feature type="region of interest" description="Disordered" evidence="1">
    <location>
        <begin position="55"/>
        <end position="96"/>
    </location>
</feature>
<reference evidence="2" key="1">
    <citation type="submission" date="2019-12" db="EMBL/GenBank/DDBJ databases">
        <title>Genome sequence of Babesia ovis.</title>
        <authorList>
            <person name="Yamagishi J."/>
            <person name="Sevinc F."/>
            <person name="Xuan X."/>
        </authorList>
    </citation>
    <scope>NUCLEOTIDE SEQUENCE</scope>
    <source>
        <strain evidence="2">Selcuk</strain>
    </source>
</reference>
<evidence type="ECO:0000256" key="1">
    <source>
        <dbReference type="SAM" id="MobiDB-lite"/>
    </source>
</evidence>
<keyword evidence="3" id="KW-1185">Reference proteome</keyword>
<comment type="caution">
    <text evidence="2">The sequence shown here is derived from an EMBL/GenBank/DDBJ whole genome shotgun (WGS) entry which is preliminary data.</text>
</comment>
<dbReference type="OrthoDB" id="166018at2759"/>
<name>A0A9W5TD17_BABOV</name>
<dbReference type="PANTHER" id="PTHR38899:SF1">
    <property type="entry name" value="PROTEIN KINASE"/>
    <property type="match status" value="1"/>
</dbReference>
<sequence length="314" mass="35014">MSDVIDSNSSLATMSRDMQAGGTTYRRIEDELQGLNSLTKPKTVIRVSDSVQRCGTTASDSSSICESTDVYTSNDASPAESDKDIASNTEDSLVSSVHPSSSDLVIFDYDDTILPTYSLACSQRSSVGHLLDPATIAEELERLTESVLANLTRVLRVSRLVVVTNASYEWLMQSCERYLPRVSAFFAENNIRIISARDRLENSLLSQRHWKYFIFIDLIEEYFMDQLKNGAPFTVTSIGDGAEEREACVKLAAIFKNQCWVFKNLKFLTQPTLGCLIQQHVLLGKSFDNFFAMKTSADLCILFDKNKSQNGQSP</sequence>
<feature type="compositionally biased region" description="Polar residues" evidence="1">
    <location>
        <begin position="55"/>
        <end position="76"/>
    </location>
</feature>
<proteinExistence type="predicted"/>
<dbReference type="Proteomes" id="UP001057455">
    <property type="component" value="Unassembled WGS sequence"/>
</dbReference>
<dbReference type="AlphaFoldDB" id="A0A9W5TD17"/>
<organism evidence="2 3">
    <name type="scientific">Babesia ovis</name>
    <dbReference type="NCBI Taxonomy" id="5869"/>
    <lineage>
        <taxon>Eukaryota</taxon>
        <taxon>Sar</taxon>
        <taxon>Alveolata</taxon>
        <taxon>Apicomplexa</taxon>
        <taxon>Aconoidasida</taxon>
        <taxon>Piroplasmida</taxon>
        <taxon>Babesiidae</taxon>
        <taxon>Babesia</taxon>
    </lineage>
</organism>
<evidence type="ECO:0000313" key="3">
    <source>
        <dbReference type="Proteomes" id="UP001057455"/>
    </source>
</evidence>
<dbReference type="EMBL" id="BLIY01000022">
    <property type="protein sequence ID" value="GFE55471.1"/>
    <property type="molecule type" value="Genomic_DNA"/>
</dbReference>
<dbReference type="PANTHER" id="PTHR38899">
    <property type="entry name" value="DOMAIN OOKINETE PROTEIN, PUTATIVE-RELATED"/>
    <property type="match status" value="1"/>
</dbReference>
<gene>
    <name evidence="2" type="ORF">BaOVIS_028750</name>
</gene>
<protein>
    <submittedName>
        <fullName evidence="2">Uncharacterized protein</fullName>
    </submittedName>
</protein>